<evidence type="ECO:0000313" key="1">
    <source>
        <dbReference type="EMBL" id="KAF5738738.1"/>
    </source>
</evidence>
<protein>
    <submittedName>
        <fullName evidence="1">Uncharacterized protein</fullName>
    </submittedName>
</protein>
<dbReference type="InParanoid" id="A0A7J7CXK5"/>
<dbReference type="Proteomes" id="UP000593562">
    <property type="component" value="Unassembled WGS sequence"/>
</dbReference>
<organism evidence="1 2">
    <name type="scientific">Tripterygium wilfordii</name>
    <name type="common">Thunder God vine</name>
    <dbReference type="NCBI Taxonomy" id="458696"/>
    <lineage>
        <taxon>Eukaryota</taxon>
        <taxon>Viridiplantae</taxon>
        <taxon>Streptophyta</taxon>
        <taxon>Embryophyta</taxon>
        <taxon>Tracheophyta</taxon>
        <taxon>Spermatophyta</taxon>
        <taxon>Magnoliopsida</taxon>
        <taxon>eudicotyledons</taxon>
        <taxon>Gunneridae</taxon>
        <taxon>Pentapetalae</taxon>
        <taxon>rosids</taxon>
        <taxon>fabids</taxon>
        <taxon>Celastrales</taxon>
        <taxon>Celastraceae</taxon>
        <taxon>Tripterygium</taxon>
    </lineage>
</organism>
<dbReference type="AlphaFoldDB" id="A0A7J7CXK5"/>
<evidence type="ECO:0000313" key="2">
    <source>
        <dbReference type="Proteomes" id="UP000593562"/>
    </source>
</evidence>
<comment type="caution">
    <text evidence="1">The sequence shown here is derived from an EMBL/GenBank/DDBJ whole genome shotgun (WGS) entry which is preliminary data.</text>
</comment>
<keyword evidence="2" id="KW-1185">Reference proteome</keyword>
<proteinExistence type="predicted"/>
<reference evidence="1 2" key="1">
    <citation type="journal article" date="2020" name="Nat. Commun.">
        <title>Genome of Tripterygium wilfordii and identification of cytochrome P450 involved in triptolide biosynthesis.</title>
        <authorList>
            <person name="Tu L."/>
            <person name="Su P."/>
            <person name="Zhang Z."/>
            <person name="Gao L."/>
            <person name="Wang J."/>
            <person name="Hu T."/>
            <person name="Zhou J."/>
            <person name="Zhang Y."/>
            <person name="Zhao Y."/>
            <person name="Liu Y."/>
            <person name="Song Y."/>
            <person name="Tong Y."/>
            <person name="Lu Y."/>
            <person name="Yang J."/>
            <person name="Xu C."/>
            <person name="Jia M."/>
            <person name="Peters R.J."/>
            <person name="Huang L."/>
            <person name="Gao W."/>
        </authorList>
    </citation>
    <scope>NUCLEOTIDE SEQUENCE [LARGE SCALE GENOMIC DNA]</scope>
    <source>
        <strain evidence="2">cv. XIE 37</strain>
        <tissue evidence="1">Leaf</tissue>
    </source>
</reference>
<name>A0A7J7CXK5_TRIWF</name>
<accession>A0A7J7CXK5</accession>
<gene>
    <name evidence="1" type="ORF">HS088_TW13G01639</name>
</gene>
<sequence>MFSLINKISVAFSVDGIVSDALHCMSPAFQHIYRICNYTKLKQVNEAGIINSRSASDCNKNAPGKPFQMNFFFLSKWRFIIKYISYGDGNHTLDTDVMSVSKSHVSRYCFPWFRNFKSSTIYQWLQLFSC</sequence>
<dbReference type="EMBL" id="JAAARO010000013">
    <property type="protein sequence ID" value="KAF5738738.1"/>
    <property type="molecule type" value="Genomic_DNA"/>
</dbReference>